<evidence type="ECO:0000256" key="6">
    <source>
        <dbReference type="ARBA" id="ARBA00022833"/>
    </source>
</evidence>
<dbReference type="Proteomes" id="UP000003704">
    <property type="component" value="Unassembled WGS sequence"/>
</dbReference>
<comment type="catalytic activity">
    <reaction evidence="9">
        <text>S-methyl-5'-thioadenosine + phosphate = 5-(methylsulfanyl)-alpha-D-ribose 1-phosphate + adenine</text>
        <dbReference type="Rhea" id="RHEA:11852"/>
        <dbReference type="ChEBI" id="CHEBI:16708"/>
        <dbReference type="ChEBI" id="CHEBI:17509"/>
        <dbReference type="ChEBI" id="CHEBI:43474"/>
        <dbReference type="ChEBI" id="CHEBI:58533"/>
        <dbReference type="EC" id="2.4.2.28"/>
    </reaction>
    <physiologicalReaction direction="left-to-right" evidence="9">
        <dbReference type="Rhea" id="RHEA:11853"/>
    </physiologicalReaction>
</comment>
<name>I7ZC09_9GAMM</name>
<keyword evidence="5" id="KW-0378">Hydrolase</keyword>
<protein>
    <recommendedName>
        <fullName evidence="10">Purine nucleoside phosphorylase</fullName>
    </recommendedName>
</protein>
<reference evidence="11 12" key="1">
    <citation type="journal article" date="2012" name="J. Bacteriol.">
        <title>Genome Sequence of n-Alkane-Degrading Hydrocarboniphaga effusa Strain AP103T (ATCC BAA-332T).</title>
        <authorList>
            <person name="Chang H.K."/>
            <person name="Zylstra G.J."/>
            <person name="Chae J.C."/>
        </authorList>
    </citation>
    <scope>NUCLEOTIDE SEQUENCE [LARGE SCALE GENOMIC DNA]</scope>
    <source>
        <strain evidence="11 12">AP103</strain>
    </source>
</reference>
<comment type="catalytic activity">
    <reaction evidence="1">
        <text>inosine + phosphate = alpha-D-ribose 1-phosphate + hypoxanthine</text>
        <dbReference type="Rhea" id="RHEA:27646"/>
        <dbReference type="ChEBI" id="CHEBI:17368"/>
        <dbReference type="ChEBI" id="CHEBI:17596"/>
        <dbReference type="ChEBI" id="CHEBI:43474"/>
        <dbReference type="ChEBI" id="CHEBI:57720"/>
        <dbReference type="EC" id="2.4.2.1"/>
    </reaction>
    <physiologicalReaction direction="left-to-right" evidence="1">
        <dbReference type="Rhea" id="RHEA:27647"/>
    </physiologicalReaction>
</comment>
<dbReference type="GO" id="GO:0017061">
    <property type="term" value="F:S-methyl-5-thioadenosine phosphorylase activity"/>
    <property type="evidence" value="ECO:0007669"/>
    <property type="project" value="UniProtKB-EC"/>
</dbReference>
<dbReference type="Pfam" id="PF02578">
    <property type="entry name" value="Cu-oxidase_4"/>
    <property type="match status" value="1"/>
</dbReference>
<comment type="caution">
    <text evidence="11">The sequence shown here is derived from an EMBL/GenBank/DDBJ whole genome shotgun (WGS) entry which is preliminary data.</text>
</comment>
<proteinExistence type="inferred from homology"/>
<dbReference type="PATRIC" id="fig|1172194.4.peg.2694"/>
<dbReference type="GO" id="GO:0016787">
    <property type="term" value="F:hydrolase activity"/>
    <property type="evidence" value="ECO:0007669"/>
    <property type="project" value="UniProtKB-KW"/>
</dbReference>
<evidence type="ECO:0000256" key="1">
    <source>
        <dbReference type="ARBA" id="ARBA00000553"/>
    </source>
</evidence>
<keyword evidence="12" id="KW-1185">Reference proteome</keyword>
<comment type="catalytic activity">
    <reaction evidence="8">
        <text>adenosine + phosphate = alpha-D-ribose 1-phosphate + adenine</text>
        <dbReference type="Rhea" id="RHEA:27642"/>
        <dbReference type="ChEBI" id="CHEBI:16335"/>
        <dbReference type="ChEBI" id="CHEBI:16708"/>
        <dbReference type="ChEBI" id="CHEBI:43474"/>
        <dbReference type="ChEBI" id="CHEBI:57720"/>
        <dbReference type="EC" id="2.4.2.1"/>
    </reaction>
    <physiologicalReaction direction="left-to-right" evidence="8">
        <dbReference type="Rhea" id="RHEA:27643"/>
    </physiologicalReaction>
</comment>
<keyword evidence="6" id="KW-0862">Zinc</keyword>
<evidence type="ECO:0000313" key="11">
    <source>
        <dbReference type="EMBL" id="EIT69202.1"/>
    </source>
</evidence>
<evidence type="ECO:0000256" key="7">
    <source>
        <dbReference type="ARBA" id="ARBA00047989"/>
    </source>
</evidence>
<evidence type="ECO:0000256" key="2">
    <source>
        <dbReference type="ARBA" id="ARBA00007353"/>
    </source>
</evidence>
<dbReference type="EMBL" id="AKGD01000002">
    <property type="protein sequence ID" value="EIT69202.1"/>
    <property type="molecule type" value="Genomic_DNA"/>
</dbReference>
<comment type="catalytic activity">
    <reaction evidence="7">
        <text>adenosine + H2O + H(+) = inosine + NH4(+)</text>
        <dbReference type="Rhea" id="RHEA:24408"/>
        <dbReference type="ChEBI" id="CHEBI:15377"/>
        <dbReference type="ChEBI" id="CHEBI:15378"/>
        <dbReference type="ChEBI" id="CHEBI:16335"/>
        <dbReference type="ChEBI" id="CHEBI:17596"/>
        <dbReference type="ChEBI" id="CHEBI:28938"/>
        <dbReference type="EC" id="3.5.4.4"/>
    </reaction>
    <physiologicalReaction direction="left-to-right" evidence="7">
        <dbReference type="Rhea" id="RHEA:24409"/>
    </physiologicalReaction>
</comment>
<sequence length="247" mass="26166">MNSLQFLRPDWSAPPRVRAASTLRTGGVSAEAYASLNLAQHVGDDAATVAANRALLRKALNLPGEPAWLDQVHGTLALPAEAVSPGCKADASWTDQAGSVCVVMTADCLPVLFCDDDGQCVAAAHAGWRGLADGVLQSTVAQLPAAPRKLMAWLGPAIGPGAFEVGPEVRARFLDRDAALDSAFARSARAGHYLADLYALARAILHRAGVARVSGGDRCTYSEADHFFSFRRQARCGRMASLIWLQD</sequence>
<dbReference type="SUPFAM" id="SSF64438">
    <property type="entry name" value="CNF1/YfiH-like putative cysteine hydrolases"/>
    <property type="match status" value="1"/>
</dbReference>
<organism evidence="11 12">
    <name type="scientific">Hydrocarboniphaga effusa AP103</name>
    <dbReference type="NCBI Taxonomy" id="1172194"/>
    <lineage>
        <taxon>Bacteria</taxon>
        <taxon>Pseudomonadati</taxon>
        <taxon>Pseudomonadota</taxon>
        <taxon>Gammaproteobacteria</taxon>
        <taxon>Nevskiales</taxon>
        <taxon>Nevskiaceae</taxon>
        <taxon>Hydrocarboniphaga</taxon>
    </lineage>
</organism>
<dbReference type="NCBIfam" id="TIGR00726">
    <property type="entry name" value="peptidoglycan editing factor PgeF"/>
    <property type="match status" value="1"/>
</dbReference>
<dbReference type="InterPro" id="IPR011324">
    <property type="entry name" value="Cytotoxic_necrot_fac-like_cat"/>
</dbReference>
<evidence type="ECO:0000256" key="5">
    <source>
        <dbReference type="ARBA" id="ARBA00022801"/>
    </source>
</evidence>
<evidence type="ECO:0000256" key="9">
    <source>
        <dbReference type="ARBA" id="ARBA00049893"/>
    </source>
</evidence>
<comment type="similarity">
    <text evidence="2 10">Belongs to the purine nucleoside phosphorylase YfiH/LACC1 family.</text>
</comment>
<accession>I7ZC09</accession>
<evidence type="ECO:0000256" key="3">
    <source>
        <dbReference type="ARBA" id="ARBA00022679"/>
    </source>
</evidence>
<dbReference type="InterPro" id="IPR003730">
    <property type="entry name" value="Cu_polyphenol_OxRdtase"/>
</dbReference>
<keyword evidence="3" id="KW-0808">Transferase</keyword>
<evidence type="ECO:0000256" key="8">
    <source>
        <dbReference type="ARBA" id="ARBA00048968"/>
    </source>
</evidence>
<dbReference type="PANTHER" id="PTHR30616">
    <property type="entry name" value="UNCHARACTERIZED PROTEIN YFIH"/>
    <property type="match status" value="1"/>
</dbReference>
<dbReference type="PANTHER" id="PTHR30616:SF2">
    <property type="entry name" value="PURINE NUCLEOSIDE PHOSPHORYLASE LACC1"/>
    <property type="match status" value="1"/>
</dbReference>
<dbReference type="CDD" id="cd16833">
    <property type="entry name" value="YfiH"/>
    <property type="match status" value="1"/>
</dbReference>
<evidence type="ECO:0000256" key="4">
    <source>
        <dbReference type="ARBA" id="ARBA00022723"/>
    </source>
</evidence>
<evidence type="ECO:0000313" key="12">
    <source>
        <dbReference type="Proteomes" id="UP000003704"/>
    </source>
</evidence>
<dbReference type="Gene3D" id="3.60.140.10">
    <property type="entry name" value="CNF1/YfiH-like putative cysteine hydrolases"/>
    <property type="match status" value="1"/>
</dbReference>
<dbReference type="AlphaFoldDB" id="I7ZC09"/>
<dbReference type="STRING" id="1172194.WQQ_27840"/>
<dbReference type="InterPro" id="IPR038371">
    <property type="entry name" value="Cu_polyphenol_OxRdtase_sf"/>
</dbReference>
<dbReference type="GO" id="GO:0005507">
    <property type="term" value="F:copper ion binding"/>
    <property type="evidence" value="ECO:0007669"/>
    <property type="project" value="TreeGrafter"/>
</dbReference>
<evidence type="ECO:0000256" key="10">
    <source>
        <dbReference type="RuleBase" id="RU361274"/>
    </source>
</evidence>
<keyword evidence="4" id="KW-0479">Metal-binding</keyword>
<gene>
    <name evidence="11" type="ORF">WQQ_27840</name>
</gene>